<dbReference type="PANTHER" id="PTHR24343">
    <property type="entry name" value="SERINE/THREONINE KINASE"/>
    <property type="match status" value="1"/>
</dbReference>
<keyword evidence="6 9" id="KW-0067">ATP-binding</keyword>
<evidence type="ECO:0000256" key="11">
    <source>
        <dbReference type="SAM" id="MobiDB-lite"/>
    </source>
</evidence>
<evidence type="ECO:0000256" key="9">
    <source>
        <dbReference type="PROSITE-ProRule" id="PRU10141"/>
    </source>
</evidence>
<dbReference type="PANTHER" id="PTHR24343:SF376">
    <property type="entry name" value="SERINE_THREONINE-PROTEIN KINASE SRK2A-RELATED"/>
    <property type="match status" value="1"/>
</dbReference>
<dbReference type="InterPro" id="IPR017441">
    <property type="entry name" value="Protein_kinase_ATP_BS"/>
</dbReference>
<organism evidence="14 15">
    <name type="scientific">Brassica napus</name>
    <name type="common">Rape</name>
    <dbReference type="NCBI Taxonomy" id="3708"/>
    <lineage>
        <taxon>Eukaryota</taxon>
        <taxon>Viridiplantae</taxon>
        <taxon>Streptophyta</taxon>
        <taxon>Embryophyta</taxon>
        <taxon>Tracheophyta</taxon>
        <taxon>Spermatophyta</taxon>
        <taxon>Magnoliopsida</taxon>
        <taxon>eudicotyledons</taxon>
        <taxon>Gunneridae</taxon>
        <taxon>Pentapetalae</taxon>
        <taxon>rosids</taxon>
        <taxon>malvids</taxon>
        <taxon>Brassicales</taxon>
        <taxon>Brassicaceae</taxon>
        <taxon>Brassiceae</taxon>
        <taxon>Brassica</taxon>
    </lineage>
</organism>
<keyword evidence="4 9" id="KW-0547">Nucleotide-binding</keyword>
<keyword evidence="2 10" id="KW-0723">Serine/threonine-protein kinase</keyword>
<keyword evidence="12" id="KW-0472">Membrane</keyword>
<evidence type="ECO:0000313" key="14">
    <source>
        <dbReference type="EMBL" id="KAH0913367.1"/>
    </source>
</evidence>
<dbReference type="PROSITE" id="PS00107">
    <property type="entry name" value="PROTEIN_KINASE_ATP"/>
    <property type="match status" value="1"/>
</dbReference>
<dbReference type="InterPro" id="IPR011009">
    <property type="entry name" value="Kinase-like_dom_sf"/>
</dbReference>
<evidence type="ECO:0000256" key="4">
    <source>
        <dbReference type="ARBA" id="ARBA00022741"/>
    </source>
</evidence>
<evidence type="ECO:0000256" key="12">
    <source>
        <dbReference type="SAM" id="Phobius"/>
    </source>
</evidence>
<comment type="caution">
    <text evidence="14">The sequence shown here is derived from an EMBL/GenBank/DDBJ whole genome shotgun (WGS) entry which is preliminary data.</text>
</comment>
<comment type="catalytic activity">
    <reaction evidence="7">
        <text>L-threonyl-[protein] + ATP = O-phospho-L-threonyl-[protein] + ADP + H(+)</text>
        <dbReference type="Rhea" id="RHEA:46608"/>
        <dbReference type="Rhea" id="RHEA-COMP:11060"/>
        <dbReference type="Rhea" id="RHEA-COMP:11605"/>
        <dbReference type="ChEBI" id="CHEBI:15378"/>
        <dbReference type="ChEBI" id="CHEBI:30013"/>
        <dbReference type="ChEBI" id="CHEBI:30616"/>
        <dbReference type="ChEBI" id="CHEBI:61977"/>
        <dbReference type="ChEBI" id="CHEBI:456216"/>
        <dbReference type="EC" id="2.7.11.1"/>
    </reaction>
</comment>
<dbReference type="Gene3D" id="3.30.200.20">
    <property type="entry name" value="Phosphorylase Kinase, domain 1"/>
    <property type="match status" value="1"/>
</dbReference>
<evidence type="ECO:0000256" key="3">
    <source>
        <dbReference type="ARBA" id="ARBA00022679"/>
    </source>
</evidence>
<comment type="catalytic activity">
    <reaction evidence="8">
        <text>L-seryl-[protein] + ATP = O-phospho-L-seryl-[protein] + ADP + H(+)</text>
        <dbReference type="Rhea" id="RHEA:17989"/>
        <dbReference type="Rhea" id="RHEA-COMP:9863"/>
        <dbReference type="Rhea" id="RHEA-COMP:11604"/>
        <dbReference type="ChEBI" id="CHEBI:15378"/>
        <dbReference type="ChEBI" id="CHEBI:29999"/>
        <dbReference type="ChEBI" id="CHEBI:30616"/>
        <dbReference type="ChEBI" id="CHEBI:83421"/>
        <dbReference type="ChEBI" id="CHEBI:456216"/>
        <dbReference type="EC" id="2.7.11.1"/>
    </reaction>
</comment>
<dbReference type="PROSITE" id="PS50011">
    <property type="entry name" value="PROTEIN_KINASE_DOM"/>
    <property type="match status" value="1"/>
</dbReference>
<evidence type="ECO:0000259" key="13">
    <source>
        <dbReference type="PROSITE" id="PS50011"/>
    </source>
</evidence>
<dbReference type="PROSITE" id="PS00108">
    <property type="entry name" value="PROTEIN_KINASE_ST"/>
    <property type="match status" value="1"/>
</dbReference>
<keyword evidence="3" id="KW-0808">Transferase</keyword>
<dbReference type="EC" id="2.7.11.1" evidence="1"/>
<comment type="similarity">
    <text evidence="10">Belongs to the protein kinase superfamily.</text>
</comment>
<protein>
    <recommendedName>
        <fullName evidence="1">non-specific serine/threonine protein kinase</fullName>
        <ecNumber evidence="1">2.7.11.1</ecNumber>
    </recommendedName>
</protein>
<keyword evidence="12" id="KW-0812">Transmembrane</keyword>
<evidence type="ECO:0000256" key="10">
    <source>
        <dbReference type="RuleBase" id="RU000304"/>
    </source>
</evidence>
<evidence type="ECO:0000256" key="1">
    <source>
        <dbReference type="ARBA" id="ARBA00012513"/>
    </source>
</evidence>
<dbReference type="SUPFAM" id="SSF56112">
    <property type="entry name" value="Protein kinase-like (PK-like)"/>
    <property type="match status" value="1"/>
</dbReference>
<feature type="compositionally biased region" description="Acidic residues" evidence="11">
    <location>
        <begin position="326"/>
        <end position="347"/>
    </location>
</feature>
<dbReference type="Gene3D" id="1.10.510.10">
    <property type="entry name" value="Transferase(Phosphotransferase) domain 1"/>
    <property type="match status" value="1"/>
</dbReference>
<dbReference type="Pfam" id="PF00069">
    <property type="entry name" value="Pkinase"/>
    <property type="match status" value="1"/>
</dbReference>
<evidence type="ECO:0000256" key="7">
    <source>
        <dbReference type="ARBA" id="ARBA00047899"/>
    </source>
</evidence>
<evidence type="ECO:0000256" key="5">
    <source>
        <dbReference type="ARBA" id="ARBA00022777"/>
    </source>
</evidence>
<dbReference type="InterPro" id="IPR000719">
    <property type="entry name" value="Prot_kinase_dom"/>
</dbReference>
<keyword evidence="5" id="KW-0418">Kinase</keyword>
<keyword evidence="12" id="KW-1133">Transmembrane helix</keyword>
<dbReference type="InterPro" id="IPR008271">
    <property type="entry name" value="Ser/Thr_kinase_AS"/>
</dbReference>
<feature type="region of interest" description="Disordered" evidence="11">
    <location>
        <begin position="311"/>
        <end position="363"/>
    </location>
</feature>
<feature type="transmembrane region" description="Helical" evidence="12">
    <location>
        <begin position="77"/>
        <end position="94"/>
    </location>
</feature>
<evidence type="ECO:0000256" key="8">
    <source>
        <dbReference type="ARBA" id="ARBA00048679"/>
    </source>
</evidence>
<reference evidence="14 15" key="1">
    <citation type="submission" date="2021-05" db="EMBL/GenBank/DDBJ databases">
        <title>Genome Assembly of Synthetic Allotetraploid Brassica napus Reveals Homoeologous Exchanges between Subgenomes.</title>
        <authorList>
            <person name="Davis J.T."/>
        </authorList>
    </citation>
    <scope>NUCLEOTIDE SEQUENCE [LARGE SCALE GENOMIC DNA]</scope>
    <source>
        <strain evidence="15">cv. Da-Ae</strain>
        <tissue evidence="14">Seedling</tissue>
    </source>
</reference>
<keyword evidence="15" id="KW-1185">Reference proteome</keyword>
<dbReference type="Proteomes" id="UP000824890">
    <property type="component" value="Unassembled WGS sequence"/>
</dbReference>
<dbReference type="EMBL" id="JAGKQM010000009">
    <property type="protein sequence ID" value="KAH0913367.1"/>
    <property type="molecule type" value="Genomic_DNA"/>
</dbReference>
<dbReference type="SMART" id="SM00220">
    <property type="entry name" value="S_TKc"/>
    <property type="match status" value="1"/>
</dbReference>
<evidence type="ECO:0000256" key="2">
    <source>
        <dbReference type="ARBA" id="ARBA00022527"/>
    </source>
</evidence>
<gene>
    <name evidence="14" type="ORF">HID58_036688</name>
</gene>
<accession>A0ABQ8C8I5</accession>
<sequence length="363" mass="41684">MAKMEKYELVKDIGAGNFGVARLMKVKNSKELVAMKYIERGPKIDENVAREIINHRSLRHPNIIRFKEVYRKKRKHVNLLYLLSAYLTIGLYGLQSNPFFFLFVQARYFFQQLISGVSYCHAMQICHRDLKLENTLLDGSPAPRLKICDFGYSKSSLLHSRPKSTVGTPAYIAPEVLSRREYDGKMADVWSCGVTLYVMLVGAYPFEDQEDPKNFRKTIQKIMAVQYKIPDYVHISQDCKHLLSRIFVANSLKRITIAEIKKHPWFLKNLPRELTETAQAAYFKKENPTFSPQTAEEIMKIVDDAKTPPPVSRSIGGFGWGGKGDTEEEEEVDEEEVVEEEEDEDEYDKTVKEAHASGDVRIS</sequence>
<proteinExistence type="inferred from homology"/>
<evidence type="ECO:0000256" key="6">
    <source>
        <dbReference type="ARBA" id="ARBA00022840"/>
    </source>
</evidence>
<feature type="domain" description="Protein kinase" evidence="13">
    <location>
        <begin position="7"/>
        <end position="266"/>
    </location>
</feature>
<evidence type="ECO:0000313" key="15">
    <source>
        <dbReference type="Proteomes" id="UP000824890"/>
    </source>
</evidence>
<feature type="binding site" evidence="9">
    <location>
        <position position="36"/>
    </location>
    <ligand>
        <name>ATP</name>
        <dbReference type="ChEBI" id="CHEBI:30616"/>
    </ligand>
</feature>
<feature type="compositionally biased region" description="Basic and acidic residues" evidence="11">
    <location>
        <begin position="348"/>
        <end position="363"/>
    </location>
</feature>
<name>A0ABQ8C8I5_BRANA</name>